<dbReference type="KEGG" id="mpq:ABA45_05895"/>
<dbReference type="RefSeq" id="WP_048384716.1">
    <property type="nucleotide sequence ID" value="NZ_CP011494.1"/>
</dbReference>
<accession>A0A0H4I2X4</accession>
<dbReference type="STRING" id="330734.ABA45_05895"/>
<dbReference type="AlphaFoldDB" id="A0A0H4I2X4"/>
<name>A0A0H4I2X4_9GAMM</name>
<proteinExistence type="predicted"/>
<dbReference type="PATRIC" id="fig|330734.3.peg.1250"/>
<protein>
    <submittedName>
        <fullName evidence="1">Uncharacterized protein</fullName>
    </submittedName>
</protein>
<dbReference type="Proteomes" id="UP000036406">
    <property type="component" value="Chromosome"/>
</dbReference>
<sequence>MAATPFKFFGCRALLVCAVLYAGSAIALPVEHEIRRLMLATEQALAAENWDDASEYLGRLQQLDGERPVDFYFYRGRVMQKSDLLNEAQDSLEVYVTRAGKEGQYYEQALERITEIEKRRKDRALAAVTNNPATPLQPRIAIIESAGGQSAADLKKLYLADSEEQALLMHLNSVLQLSGWREDRAIVQLDQPADIRYQVEKRNSSLLIQQTTRQQGTMLRKSQQIDVYGISPLVKWDCEPSLATCWVYDPRDGSRLFQLGVNQGQAEDIARTLGRLIRNLQAAGKQVALPPVSS</sequence>
<keyword evidence="2" id="KW-1185">Reference proteome</keyword>
<dbReference type="EMBL" id="CP011494">
    <property type="protein sequence ID" value="AKO52015.1"/>
    <property type="molecule type" value="Genomic_DNA"/>
</dbReference>
<reference evidence="1 2" key="1">
    <citation type="submission" date="2015-05" db="EMBL/GenBank/DDBJ databases">
        <title>Complete genome of Marinobacter psychrophilus strain 20041T isolated from sea-ice of the Canadian Basin.</title>
        <authorList>
            <person name="Song L."/>
            <person name="Ren L."/>
            <person name="Yu Y."/>
            <person name="Wang X."/>
        </authorList>
    </citation>
    <scope>NUCLEOTIDE SEQUENCE [LARGE SCALE GENOMIC DNA]</scope>
    <source>
        <strain evidence="1 2">20041</strain>
    </source>
</reference>
<organism evidence="1 2">
    <name type="scientific">Marinobacter psychrophilus</name>
    <dbReference type="NCBI Taxonomy" id="330734"/>
    <lineage>
        <taxon>Bacteria</taxon>
        <taxon>Pseudomonadati</taxon>
        <taxon>Pseudomonadota</taxon>
        <taxon>Gammaproteobacteria</taxon>
        <taxon>Pseudomonadales</taxon>
        <taxon>Marinobacteraceae</taxon>
        <taxon>Marinobacter</taxon>
    </lineage>
</organism>
<evidence type="ECO:0000313" key="2">
    <source>
        <dbReference type="Proteomes" id="UP000036406"/>
    </source>
</evidence>
<evidence type="ECO:0000313" key="1">
    <source>
        <dbReference type="EMBL" id="AKO52015.1"/>
    </source>
</evidence>
<gene>
    <name evidence="1" type="ORF">ABA45_05895</name>
</gene>